<feature type="non-terminal residue" evidence="1">
    <location>
        <position position="309"/>
    </location>
</feature>
<dbReference type="Proteomes" id="UP001189429">
    <property type="component" value="Unassembled WGS sequence"/>
</dbReference>
<organism evidence="1 2">
    <name type="scientific">Prorocentrum cordatum</name>
    <dbReference type="NCBI Taxonomy" id="2364126"/>
    <lineage>
        <taxon>Eukaryota</taxon>
        <taxon>Sar</taxon>
        <taxon>Alveolata</taxon>
        <taxon>Dinophyceae</taxon>
        <taxon>Prorocentrales</taxon>
        <taxon>Prorocentraceae</taxon>
        <taxon>Prorocentrum</taxon>
    </lineage>
</organism>
<reference evidence="1" key="1">
    <citation type="submission" date="2023-10" db="EMBL/GenBank/DDBJ databases">
        <authorList>
            <person name="Chen Y."/>
            <person name="Shah S."/>
            <person name="Dougan E. K."/>
            <person name="Thang M."/>
            <person name="Chan C."/>
        </authorList>
    </citation>
    <scope>NUCLEOTIDE SEQUENCE [LARGE SCALE GENOMIC DNA]</scope>
</reference>
<evidence type="ECO:0000313" key="2">
    <source>
        <dbReference type="Proteomes" id="UP001189429"/>
    </source>
</evidence>
<sequence length="309" mass="32623">MVAAGDPLRGVQRGAAGARASADRLVFKLKDELQACRHQHSQVIDMLAKLFDAGPEIVERILAVVPDLQAKVRISRSCGADTLRRNLALHAKADGISVLTALVKELRIAEKGPRLEKAAGSGGPTALRADAEAFVPAAGRWVALPPTPGFLCTCGAVVFRAASGRCKETFKEKSYGQWVSVPALALGRRRPVVARPFVRMALASRVGASQADLQLEGARAEDAAPSKAVAGWQTSKARDRLLRDTEALRGQVPPAAVATGPLVDWKTVSGPAVGPTPTAVVPPTPAASELKGLVLCGVCMYHRRHPVRP</sequence>
<evidence type="ECO:0000313" key="1">
    <source>
        <dbReference type="EMBL" id="CAK0809102.1"/>
    </source>
</evidence>
<protein>
    <submittedName>
        <fullName evidence="1">Uncharacterized protein</fullName>
    </submittedName>
</protein>
<accession>A0ABN9QSC0</accession>
<comment type="caution">
    <text evidence="1">The sequence shown here is derived from an EMBL/GenBank/DDBJ whole genome shotgun (WGS) entry which is preliminary data.</text>
</comment>
<name>A0ABN9QSC0_9DINO</name>
<keyword evidence="2" id="KW-1185">Reference proteome</keyword>
<dbReference type="EMBL" id="CAUYUJ010004318">
    <property type="protein sequence ID" value="CAK0809102.1"/>
    <property type="molecule type" value="Genomic_DNA"/>
</dbReference>
<gene>
    <name evidence="1" type="ORF">PCOR1329_LOCUS14441</name>
</gene>
<proteinExistence type="predicted"/>